<dbReference type="InterPro" id="IPR048376">
    <property type="entry name" value="YqiJ_N"/>
</dbReference>
<feature type="domain" description="Inner membrane protein YqiJ N-terminal" evidence="3">
    <location>
        <begin position="11"/>
        <end position="139"/>
    </location>
</feature>
<feature type="transmembrane region" description="Helical" evidence="1">
    <location>
        <begin position="91"/>
        <end position="113"/>
    </location>
</feature>
<keyword evidence="5" id="KW-1185">Reference proteome</keyword>
<organism evidence="4 5">
    <name type="scientific">Jannaschia donghaensis</name>
    <dbReference type="NCBI Taxonomy" id="420998"/>
    <lineage>
        <taxon>Bacteria</taxon>
        <taxon>Pseudomonadati</taxon>
        <taxon>Pseudomonadota</taxon>
        <taxon>Alphaproteobacteria</taxon>
        <taxon>Rhodobacterales</taxon>
        <taxon>Roseobacteraceae</taxon>
        <taxon>Jannaschia</taxon>
    </lineage>
</organism>
<dbReference type="InterPro" id="IPR010840">
    <property type="entry name" value="YqiJ_OB"/>
</dbReference>
<keyword evidence="1" id="KW-0472">Membrane</keyword>
<evidence type="ECO:0000313" key="5">
    <source>
        <dbReference type="Proteomes" id="UP000049222"/>
    </source>
</evidence>
<keyword evidence="1" id="KW-0812">Transmembrane</keyword>
<dbReference type="Pfam" id="PF07290">
    <property type="entry name" value="YqiJ_OB"/>
    <property type="match status" value="1"/>
</dbReference>
<sequence length="224" mass="24107">MLDLFLIPEAVPFSIALTVVLGLFFLEVVGLVLGGTLLGLGGESPDIDVDADFDLTADVDPGGVTSADVPNDMSAAPSDILTWIGARDVPVLIWLVSFLTMFGLFGLLIQLLAMTTIGAPLYTVLAVIIAAIPALAVTRVIANWVALIMPKTETSAMRTRFLGGHRGTITQGTARRGQPAEVKIKDRHRNIHYLRVEPLEDDGVFPQGSDVTLIRKRGDKFFVI</sequence>
<reference evidence="4 5" key="1">
    <citation type="submission" date="2015-07" db="EMBL/GenBank/DDBJ databases">
        <authorList>
            <person name="Noorani M."/>
        </authorList>
    </citation>
    <scope>NUCLEOTIDE SEQUENCE [LARGE SCALE GENOMIC DNA]</scope>
    <source>
        <strain evidence="4 5">CECT 7802</strain>
    </source>
</reference>
<dbReference type="EMBL" id="CXSU01000012">
    <property type="protein sequence ID" value="CTQ51251.1"/>
    <property type="molecule type" value="Genomic_DNA"/>
</dbReference>
<dbReference type="STRING" id="420998.JDO7802_03290"/>
<feature type="transmembrane region" description="Helical" evidence="1">
    <location>
        <begin position="12"/>
        <end position="33"/>
    </location>
</feature>
<protein>
    <submittedName>
        <fullName evidence="4">Inner membrane protein YqiJ</fullName>
    </submittedName>
</protein>
<dbReference type="RefSeq" id="WP_055086979.1">
    <property type="nucleotide sequence ID" value="NZ_CXSU01000012.1"/>
</dbReference>
<keyword evidence="1" id="KW-1133">Transmembrane helix</keyword>
<dbReference type="Pfam" id="PF21001">
    <property type="entry name" value="YqiJ_N"/>
    <property type="match status" value="1"/>
</dbReference>
<evidence type="ECO:0000259" key="3">
    <source>
        <dbReference type="Pfam" id="PF21001"/>
    </source>
</evidence>
<dbReference type="Proteomes" id="UP000049222">
    <property type="component" value="Unassembled WGS sequence"/>
</dbReference>
<evidence type="ECO:0000259" key="2">
    <source>
        <dbReference type="Pfam" id="PF07290"/>
    </source>
</evidence>
<feature type="domain" description="Inner membrane protein YqiJ OB-fold" evidence="2">
    <location>
        <begin position="162"/>
        <end position="224"/>
    </location>
</feature>
<name>A0A0M6YLL7_9RHOB</name>
<feature type="transmembrane region" description="Helical" evidence="1">
    <location>
        <begin position="119"/>
        <end position="142"/>
    </location>
</feature>
<dbReference type="AlphaFoldDB" id="A0A0M6YLL7"/>
<accession>A0A0M6YLL7</accession>
<evidence type="ECO:0000313" key="4">
    <source>
        <dbReference type="EMBL" id="CTQ51251.1"/>
    </source>
</evidence>
<evidence type="ECO:0000256" key="1">
    <source>
        <dbReference type="SAM" id="Phobius"/>
    </source>
</evidence>
<proteinExistence type="predicted"/>
<gene>
    <name evidence="4" type="primary">yqiJ</name>
    <name evidence="4" type="ORF">JDO7802_03290</name>
</gene>